<reference evidence="9 12" key="2">
    <citation type="journal article" date="2019" name="Emerg. Microbes Infect.">
        <title>Comprehensive subspecies identification of 175 nontuberculous mycobacteria species based on 7547 genomic profiles.</title>
        <authorList>
            <person name="Matsumoto Y."/>
            <person name="Kinjo T."/>
            <person name="Motooka D."/>
            <person name="Nabeya D."/>
            <person name="Jung N."/>
            <person name="Uechi K."/>
            <person name="Horii T."/>
            <person name="Iida T."/>
            <person name="Fujita J."/>
            <person name="Nakamura S."/>
        </authorList>
    </citation>
    <scope>NUCLEOTIDE SEQUENCE [LARGE SCALE GENOMIC DNA]</scope>
    <source>
        <strain evidence="9 12">JCM 16367</strain>
    </source>
</reference>
<evidence type="ECO:0000313" key="9">
    <source>
        <dbReference type="EMBL" id="BBY04905.1"/>
    </source>
</evidence>
<gene>
    <name evidence="10" type="ORF">BST37_00585</name>
    <name evidence="9" type="ORF">MNVI_02230</name>
</gene>
<organism evidence="9 12">
    <name type="scientific">Mycobacterium noviomagense</name>
    <dbReference type="NCBI Taxonomy" id="459858"/>
    <lineage>
        <taxon>Bacteria</taxon>
        <taxon>Bacillati</taxon>
        <taxon>Actinomycetota</taxon>
        <taxon>Actinomycetes</taxon>
        <taxon>Mycobacteriales</taxon>
        <taxon>Mycobacteriaceae</taxon>
        <taxon>Mycobacterium</taxon>
    </lineage>
</organism>
<evidence type="ECO:0000256" key="3">
    <source>
        <dbReference type="ARBA" id="ARBA00022475"/>
    </source>
</evidence>
<dbReference type="Proteomes" id="UP000192374">
    <property type="component" value="Unassembled WGS sequence"/>
</dbReference>
<name>A0A7I7P7W5_9MYCO</name>
<evidence type="ECO:0000256" key="8">
    <source>
        <dbReference type="SAM" id="Phobius"/>
    </source>
</evidence>
<evidence type="ECO:0000256" key="4">
    <source>
        <dbReference type="ARBA" id="ARBA00022692"/>
    </source>
</evidence>
<dbReference type="Proteomes" id="UP000466894">
    <property type="component" value="Chromosome"/>
</dbReference>
<dbReference type="InterPro" id="IPR008693">
    <property type="entry name" value="MmpS"/>
</dbReference>
<keyword evidence="3" id="KW-1003">Cell membrane</keyword>
<reference evidence="10 11" key="1">
    <citation type="submission" date="2017-02" db="EMBL/GenBank/DDBJ databases">
        <title>The new phylogeny of genus Mycobacterium.</title>
        <authorList>
            <person name="Tortoli E."/>
            <person name="Trovato A."/>
            <person name="Cirillo D.M."/>
        </authorList>
    </citation>
    <scope>NUCLEOTIDE SEQUENCE [LARGE SCALE GENOMIC DNA]</scope>
    <source>
        <strain evidence="10 11">DSM 45145</strain>
    </source>
</reference>
<feature type="compositionally biased region" description="Low complexity" evidence="7">
    <location>
        <begin position="26"/>
        <end position="51"/>
    </location>
</feature>
<dbReference type="EMBL" id="MVIC01000001">
    <property type="protein sequence ID" value="ORB18700.1"/>
    <property type="molecule type" value="Genomic_DNA"/>
</dbReference>
<evidence type="ECO:0000256" key="2">
    <source>
        <dbReference type="ARBA" id="ARBA00007531"/>
    </source>
</evidence>
<dbReference type="EMBL" id="AP022583">
    <property type="protein sequence ID" value="BBY04905.1"/>
    <property type="molecule type" value="Genomic_DNA"/>
</dbReference>
<keyword evidence="6 8" id="KW-0472">Membrane</keyword>
<dbReference type="KEGG" id="mnv:MNVI_02230"/>
<dbReference type="AlphaFoldDB" id="A0A7I7P7W5"/>
<dbReference type="OrthoDB" id="4753136at2"/>
<feature type="compositionally biased region" description="Low complexity" evidence="7">
    <location>
        <begin position="133"/>
        <end position="160"/>
    </location>
</feature>
<dbReference type="Gene3D" id="2.60.40.2880">
    <property type="entry name" value="MmpS1-5, C-terminal soluble domain"/>
    <property type="match status" value="1"/>
</dbReference>
<dbReference type="InterPro" id="IPR038468">
    <property type="entry name" value="MmpS_C"/>
</dbReference>
<evidence type="ECO:0000256" key="6">
    <source>
        <dbReference type="ARBA" id="ARBA00023136"/>
    </source>
</evidence>
<keyword evidence="4 8" id="KW-0812">Transmembrane</keyword>
<feature type="region of interest" description="Disordered" evidence="7">
    <location>
        <begin position="1"/>
        <end position="88"/>
    </location>
</feature>
<evidence type="ECO:0000313" key="12">
    <source>
        <dbReference type="Proteomes" id="UP000466894"/>
    </source>
</evidence>
<comment type="subcellular location">
    <subcellularLocation>
        <location evidence="1">Cell membrane</location>
    </subcellularLocation>
</comment>
<proteinExistence type="inferred from homology"/>
<sequence length="251" mass="26188">MTDQRRPRWYPHQARQESEPTQRLHNPYPANQAGANQPPYAPGYGPARGPNLTESHPTERLPQYWLQGQPPETDGLPPGEGPPPEQPKSPRWLWIVAGAAVLLVLALVIALVIANGSAKNQTVVAPLPAMPRSSTPASKSASSATSAPSSTTSPTSTSGATTSAAAAQTVVYSVTGQGHAISITYVDDGGVRQTEFNVVLPWTKQVSLSTQDTASVTIVNIGHDVTCSVTVGGAQVQQRTGVGLTVCNAAG</sequence>
<protein>
    <recommendedName>
        <fullName evidence="13">Transport accessory protein MmpS3</fullName>
    </recommendedName>
</protein>
<evidence type="ECO:0000313" key="11">
    <source>
        <dbReference type="Proteomes" id="UP000192374"/>
    </source>
</evidence>
<dbReference type="RefSeq" id="WP_083084233.1">
    <property type="nucleotide sequence ID" value="NZ_AP022583.1"/>
</dbReference>
<dbReference type="GO" id="GO:0005886">
    <property type="term" value="C:plasma membrane"/>
    <property type="evidence" value="ECO:0007669"/>
    <property type="project" value="UniProtKB-SubCell"/>
</dbReference>
<keyword evidence="11" id="KW-1185">Reference proteome</keyword>
<reference evidence="9" key="3">
    <citation type="submission" date="2020-02" db="EMBL/GenBank/DDBJ databases">
        <authorList>
            <person name="Matsumoto Y."/>
            <person name="Motooka D."/>
            <person name="Nakamura S."/>
        </authorList>
    </citation>
    <scope>NUCLEOTIDE SEQUENCE</scope>
    <source>
        <strain evidence="9">JCM 16367</strain>
    </source>
</reference>
<accession>A0A7I7P7W5</accession>
<comment type="similarity">
    <text evidence="2">Belongs to the MmpS family.</text>
</comment>
<evidence type="ECO:0000256" key="5">
    <source>
        <dbReference type="ARBA" id="ARBA00022989"/>
    </source>
</evidence>
<evidence type="ECO:0000313" key="10">
    <source>
        <dbReference type="EMBL" id="ORB18700.1"/>
    </source>
</evidence>
<dbReference type="Pfam" id="PF05423">
    <property type="entry name" value="Mycobact_memb"/>
    <property type="match status" value="1"/>
</dbReference>
<evidence type="ECO:0000256" key="7">
    <source>
        <dbReference type="SAM" id="MobiDB-lite"/>
    </source>
</evidence>
<feature type="region of interest" description="Disordered" evidence="7">
    <location>
        <begin position="130"/>
        <end position="160"/>
    </location>
</feature>
<evidence type="ECO:0008006" key="13">
    <source>
        <dbReference type="Google" id="ProtNLM"/>
    </source>
</evidence>
<feature type="transmembrane region" description="Helical" evidence="8">
    <location>
        <begin position="92"/>
        <end position="114"/>
    </location>
</feature>
<evidence type="ECO:0000256" key="1">
    <source>
        <dbReference type="ARBA" id="ARBA00004236"/>
    </source>
</evidence>
<keyword evidence="5 8" id="KW-1133">Transmembrane helix</keyword>